<name>A0A1T5KK20_9MICO</name>
<dbReference type="SUPFAM" id="SSF54534">
    <property type="entry name" value="FKBP-like"/>
    <property type="match status" value="2"/>
</dbReference>
<evidence type="ECO:0000256" key="2">
    <source>
        <dbReference type="ARBA" id="ARBA00006577"/>
    </source>
</evidence>
<reference evidence="10 11" key="1">
    <citation type="submission" date="2017-02" db="EMBL/GenBank/DDBJ databases">
        <authorList>
            <person name="Peterson S.W."/>
        </authorList>
    </citation>
    <scope>NUCLEOTIDE SEQUENCE [LARGE SCALE GENOMIC DNA]</scope>
    <source>
        <strain evidence="10 11">VKM Ac-2059</strain>
    </source>
</reference>
<sequence>MIVVQKRVPALLAAAAASALLLSACSGGASPTSTPSASSSAAATASPCKDTPSGSEVESVKVSGNLGEAPTVEIPAPLAIDATQRTLAITGTGDETKTGDTVEVSITMYNAQTGAEVAPMQKAAATVDDTKFLPGFVRAIECVPVGSRVVALVDSADAFGTTGSSDSAVKADEDVVIVADILSITPDRATGEPQPEVEGMPKVTLDDSGRPTVTIPDAEAPKDLKLAVLKQGDGEEVQEGDTVSVQYQGTNWSTGKVFDESWGKQIASFQTTGVVKGFSQALVGQKVGSQVIVVIPPALGYGDAGQPSAGISGTDDLIFVIDILQTTR</sequence>
<feature type="domain" description="PPIase FKBP-type" evidence="9">
    <location>
        <begin position="240"/>
        <end position="327"/>
    </location>
</feature>
<dbReference type="EC" id="5.2.1.8" evidence="3 6"/>
<evidence type="ECO:0000256" key="5">
    <source>
        <dbReference type="ARBA" id="ARBA00023235"/>
    </source>
</evidence>
<comment type="similarity">
    <text evidence="2">Belongs to the FKBP-type PPIase family.</text>
</comment>
<protein>
    <recommendedName>
        <fullName evidence="3 6">peptidylprolyl isomerase</fullName>
        <ecNumber evidence="3 6">5.2.1.8</ecNumber>
    </recommendedName>
</protein>
<evidence type="ECO:0000256" key="7">
    <source>
        <dbReference type="SAM" id="MobiDB-lite"/>
    </source>
</evidence>
<dbReference type="PANTHER" id="PTHR43811">
    <property type="entry name" value="FKBP-TYPE PEPTIDYL-PROLYL CIS-TRANS ISOMERASE FKPA"/>
    <property type="match status" value="1"/>
</dbReference>
<organism evidence="10 11">
    <name type="scientific">Okibacterium fritillariae</name>
    <dbReference type="NCBI Taxonomy" id="123320"/>
    <lineage>
        <taxon>Bacteria</taxon>
        <taxon>Bacillati</taxon>
        <taxon>Actinomycetota</taxon>
        <taxon>Actinomycetes</taxon>
        <taxon>Micrococcales</taxon>
        <taxon>Microbacteriaceae</taxon>
        <taxon>Okibacterium</taxon>
    </lineage>
</organism>
<dbReference type="GO" id="GO:0003755">
    <property type="term" value="F:peptidyl-prolyl cis-trans isomerase activity"/>
    <property type="evidence" value="ECO:0007669"/>
    <property type="project" value="UniProtKB-KW"/>
</dbReference>
<dbReference type="PANTHER" id="PTHR43811:SF19">
    <property type="entry name" value="39 KDA FK506-BINDING NUCLEAR PROTEIN"/>
    <property type="match status" value="1"/>
</dbReference>
<evidence type="ECO:0000313" key="10">
    <source>
        <dbReference type="EMBL" id="SKC64092.1"/>
    </source>
</evidence>
<evidence type="ECO:0000256" key="8">
    <source>
        <dbReference type="SAM" id="SignalP"/>
    </source>
</evidence>
<dbReference type="InterPro" id="IPR046357">
    <property type="entry name" value="PPIase_dom_sf"/>
</dbReference>
<proteinExistence type="inferred from homology"/>
<feature type="region of interest" description="Disordered" evidence="7">
    <location>
        <begin position="31"/>
        <end position="60"/>
    </location>
</feature>
<evidence type="ECO:0000256" key="3">
    <source>
        <dbReference type="ARBA" id="ARBA00013194"/>
    </source>
</evidence>
<evidence type="ECO:0000256" key="6">
    <source>
        <dbReference type="PROSITE-ProRule" id="PRU00277"/>
    </source>
</evidence>
<dbReference type="PROSITE" id="PS51257">
    <property type="entry name" value="PROKAR_LIPOPROTEIN"/>
    <property type="match status" value="1"/>
</dbReference>
<dbReference type="Pfam" id="PF00254">
    <property type="entry name" value="FKBP_C"/>
    <property type="match status" value="1"/>
</dbReference>
<feature type="domain" description="PPIase FKBP-type" evidence="9">
    <location>
        <begin position="99"/>
        <end position="185"/>
    </location>
</feature>
<gene>
    <name evidence="10" type="ORF">SAMN06309945_2339</name>
</gene>
<dbReference type="PROSITE" id="PS50059">
    <property type="entry name" value="FKBP_PPIASE"/>
    <property type="match status" value="2"/>
</dbReference>
<keyword evidence="5 6" id="KW-0413">Isomerase</keyword>
<keyword evidence="8" id="KW-0732">Signal</keyword>
<keyword evidence="4 6" id="KW-0697">Rotamase</keyword>
<dbReference type="STRING" id="123320.SAMN06309945_2339"/>
<dbReference type="Proteomes" id="UP000190857">
    <property type="component" value="Unassembled WGS sequence"/>
</dbReference>
<evidence type="ECO:0000313" key="11">
    <source>
        <dbReference type="Proteomes" id="UP000190857"/>
    </source>
</evidence>
<evidence type="ECO:0000259" key="9">
    <source>
        <dbReference type="PROSITE" id="PS50059"/>
    </source>
</evidence>
<feature type="chain" id="PRO_5011984495" description="peptidylprolyl isomerase" evidence="8">
    <location>
        <begin position="30"/>
        <end position="328"/>
    </location>
</feature>
<dbReference type="Gene3D" id="3.10.50.40">
    <property type="match status" value="2"/>
</dbReference>
<dbReference type="AlphaFoldDB" id="A0A1T5KK20"/>
<feature type="signal peptide" evidence="8">
    <location>
        <begin position="1"/>
        <end position="29"/>
    </location>
</feature>
<dbReference type="InterPro" id="IPR001179">
    <property type="entry name" value="PPIase_FKBP_dom"/>
</dbReference>
<dbReference type="EMBL" id="FUZP01000002">
    <property type="protein sequence ID" value="SKC64092.1"/>
    <property type="molecule type" value="Genomic_DNA"/>
</dbReference>
<keyword evidence="11" id="KW-1185">Reference proteome</keyword>
<evidence type="ECO:0000256" key="4">
    <source>
        <dbReference type="ARBA" id="ARBA00023110"/>
    </source>
</evidence>
<comment type="catalytic activity">
    <reaction evidence="1 6">
        <text>[protein]-peptidylproline (omega=180) = [protein]-peptidylproline (omega=0)</text>
        <dbReference type="Rhea" id="RHEA:16237"/>
        <dbReference type="Rhea" id="RHEA-COMP:10747"/>
        <dbReference type="Rhea" id="RHEA-COMP:10748"/>
        <dbReference type="ChEBI" id="CHEBI:83833"/>
        <dbReference type="ChEBI" id="CHEBI:83834"/>
        <dbReference type="EC" id="5.2.1.8"/>
    </reaction>
</comment>
<evidence type="ECO:0000256" key="1">
    <source>
        <dbReference type="ARBA" id="ARBA00000971"/>
    </source>
</evidence>
<accession>A0A1T5KK20</accession>